<dbReference type="RefSeq" id="WP_289505079.1">
    <property type="nucleotide sequence ID" value="NZ_CP116805.1"/>
</dbReference>
<organism evidence="6 7">
    <name type="scientific">Gimibacter soli</name>
    <dbReference type="NCBI Taxonomy" id="3024400"/>
    <lineage>
        <taxon>Bacteria</taxon>
        <taxon>Pseudomonadati</taxon>
        <taxon>Pseudomonadota</taxon>
        <taxon>Alphaproteobacteria</taxon>
        <taxon>Kordiimonadales</taxon>
        <taxon>Temperatibacteraceae</taxon>
        <taxon>Gimibacter</taxon>
    </lineage>
</organism>
<gene>
    <name evidence="6" type="ORF">PH603_05895</name>
</gene>
<proteinExistence type="predicted"/>
<dbReference type="KEGG" id="gso:PH603_05895"/>
<evidence type="ECO:0000256" key="1">
    <source>
        <dbReference type="ARBA" id="ARBA00004370"/>
    </source>
</evidence>
<evidence type="ECO:0000259" key="5">
    <source>
        <dbReference type="Pfam" id="PF01103"/>
    </source>
</evidence>
<evidence type="ECO:0000313" key="6">
    <source>
        <dbReference type="EMBL" id="WCL55288.1"/>
    </source>
</evidence>
<dbReference type="AlphaFoldDB" id="A0AAF0BIE1"/>
<dbReference type="InterPro" id="IPR039910">
    <property type="entry name" value="D15-like"/>
</dbReference>
<reference evidence="6" key="1">
    <citation type="submission" date="2023-01" db="EMBL/GenBank/DDBJ databases">
        <title>The genome sequence of Kordiimonadaceae bacterium 6D33.</title>
        <authorList>
            <person name="Liu Y."/>
        </authorList>
    </citation>
    <scope>NUCLEOTIDE SEQUENCE</scope>
    <source>
        <strain evidence="6">6D33</strain>
    </source>
</reference>
<feature type="domain" description="Bacterial surface antigen (D15)" evidence="5">
    <location>
        <begin position="302"/>
        <end position="593"/>
    </location>
</feature>
<dbReference type="GO" id="GO:0019867">
    <property type="term" value="C:outer membrane"/>
    <property type="evidence" value="ECO:0007669"/>
    <property type="project" value="InterPro"/>
</dbReference>
<name>A0AAF0BIE1_9PROT</name>
<keyword evidence="3" id="KW-0472">Membrane</keyword>
<feature type="chain" id="PRO_5041964566" evidence="4">
    <location>
        <begin position="21"/>
        <end position="593"/>
    </location>
</feature>
<evidence type="ECO:0000256" key="3">
    <source>
        <dbReference type="ARBA" id="ARBA00023136"/>
    </source>
</evidence>
<dbReference type="Gene3D" id="2.40.160.50">
    <property type="entry name" value="membrane protein fhac: a member of the omp85/tpsb transporter family"/>
    <property type="match status" value="1"/>
</dbReference>
<dbReference type="EMBL" id="CP116805">
    <property type="protein sequence ID" value="WCL55288.1"/>
    <property type="molecule type" value="Genomic_DNA"/>
</dbReference>
<evidence type="ECO:0000313" key="7">
    <source>
        <dbReference type="Proteomes" id="UP001217500"/>
    </source>
</evidence>
<keyword evidence="2" id="KW-0812">Transmembrane</keyword>
<sequence length="593" mass="64404">MSRLKSWIAALILWPLTAAAAEAAPCDDGLKLDFNLQVRGAARQEVRELLTSVSRLQEEEGECFRSLARIEALMKDDRAMFERILRAEGFYGALVDESTRRTPEAVVIRLVVVTGTVYPVASLTFDTDAALEPLAREKAAPILAIGAPAESIAIVAAENAALNALMEAGHPLATADERKVVVDHAARSVAVTYPLKAGPELRFGNVRFEGLDRSKTGYLERLHPWKAGDIARPSALGEYQKRLQATGLFRLVLLNWAPEPNADSTIDVVVTTEEAPPRRIELGAGYSTGEGAELEASWTHRNIGGTGNMLKLTLTAGESEQTLASEWRKPHFRRYGQTLVARGKIGREDLPAYTSNLGEAYLGIERRLNSHLIATAGAQVKASDIREDGSGDTFVFAGLPLGLAFDTTDALLDPTRGVRVNLRLQPGISVIDDNYLFLINEIKASTYWKPSPESPLTLAGRIRLGTIAGPSQDQIPESERFFAGGGGSVRGFSYQGLGPKDADGDPVGGRSVFEMAFEARAKFSETMGVVAFIDGGAIYADRWPQFNELRFGTGLGFRYYTAFAPIRIDIATPLDRREGESAITLYIGIGQSF</sequence>
<feature type="signal peptide" evidence="4">
    <location>
        <begin position="1"/>
        <end position="20"/>
    </location>
</feature>
<comment type="subcellular location">
    <subcellularLocation>
        <location evidence="1">Membrane</location>
    </subcellularLocation>
</comment>
<dbReference type="InterPro" id="IPR000184">
    <property type="entry name" value="Bac_surfAg_D15"/>
</dbReference>
<protein>
    <submittedName>
        <fullName evidence="6">Autotransporter assembly complex protein TamA</fullName>
    </submittedName>
</protein>
<evidence type="ECO:0000256" key="4">
    <source>
        <dbReference type="SAM" id="SignalP"/>
    </source>
</evidence>
<evidence type="ECO:0000256" key="2">
    <source>
        <dbReference type="ARBA" id="ARBA00022452"/>
    </source>
</evidence>
<accession>A0AAF0BIE1</accession>
<dbReference type="Pfam" id="PF01103">
    <property type="entry name" value="Omp85"/>
    <property type="match status" value="1"/>
</dbReference>
<dbReference type="PANTHER" id="PTHR12815">
    <property type="entry name" value="SORTING AND ASSEMBLY MACHINERY SAMM50 PROTEIN FAMILY MEMBER"/>
    <property type="match status" value="1"/>
</dbReference>
<dbReference type="Gene3D" id="3.10.20.310">
    <property type="entry name" value="membrane protein fhac"/>
    <property type="match status" value="1"/>
</dbReference>
<keyword evidence="2" id="KW-1134">Transmembrane beta strand</keyword>
<dbReference type="PANTHER" id="PTHR12815:SF42">
    <property type="entry name" value="BACTERIAL SURFACE ANTIGEN (D15) DOMAIN-CONTAINING PROTEIN"/>
    <property type="match status" value="1"/>
</dbReference>
<keyword evidence="4" id="KW-0732">Signal</keyword>
<keyword evidence="7" id="KW-1185">Reference proteome</keyword>
<dbReference type="Proteomes" id="UP001217500">
    <property type="component" value="Chromosome"/>
</dbReference>